<gene>
    <name evidence="2" type="ORF">NH26_18300</name>
</gene>
<comment type="caution">
    <text evidence="2">The sequence shown here is derived from an EMBL/GenBank/DDBJ whole genome shotgun (WGS) entry which is preliminary data.</text>
</comment>
<proteinExistence type="predicted"/>
<dbReference type="Proteomes" id="UP000179797">
    <property type="component" value="Unassembled WGS sequence"/>
</dbReference>
<keyword evidence="3" id="KW-1185">Reference proteome</keyword>
<accession>A0A1S1Z4K5</accession>
<dbReference type="STRING" id="915059.NH26_18300"/>
<reference evidence="2 3" key="1">
    <citation type="journal article" date="2012" name="Int. J. Syst. Evol. Microbiol.">
        <title>Flammeovirga pacifica sp. nov., isolated from deep-sea sediment.</title>
        <authorList>
            <person name="Xu H."/>
            <person name="Fu Y."/>
            <person name="Yang N."/>
            <person name="Ding Z."/>
            <person name="Lai Q."/>
            <person name="Zeng R."/>
        </authorList>
    </citation>
    <scope>NUCLEOTIDE SEQUENCE [LARGE SCALE GENOMIC DNA]</scope>
    <source>
        <strain evidence="3">DSM 24597 / LMG 26175 / WPAGA1</strain>
    </source>
</reference>
<evidence type="ECO:0000259" key="1">
    <source>
        <dbReference type="PROSITE" id="PS51819"/>
    </source>
</evidence>
<dbReference type="InterPro" id="IPR029068">
    <property type="entry name" value="Glyas_Bleomycin-R_OHBP_Dase"/>
</dbReference>
<dbReference type="AlphaFoldDB" id="A0A1S1Z4K5"/>
<dbReference type="EMBL" id="JRYR02000001">
    <property type="protein sequence ID" value="OHX68157.1"/>
    <property type="molecule type" value="Genomic_DNA"/>
</dbReference>
<evidence type="ECO:0000313" key="3">
    <source>
        <dbReference type="Proteomes" id="UP000179797"/>
    </source>
</evidence>
<dbReference type="Gene3D" id="3.10.180.10">
    <property type="entry name" value="2,3-Dihydroxybiphenyl 1,2-Dioxygenase, domain 1"/>
    <property type="match status" value="1"/>
</dbReference>
<evidence type="ECO:0000313" key="2">
    <source>
        <dbReference type="EMBL" id="OHX68157.1"/>
    </source>
</evidence>
<dbReference type="RefSeq" id="WP_044223352.1">
    <property type="nucleotide sequence ID" value="NZ_JRYR02000001.1"/>
</dbReference>
<dbReference type="InterPro" id="IPR037523">
    <property type="entry name" value="VOC_core"/>
</dbReference>
<protein>
    <recommendedName>
        <fullName evidence="1">VOC domain-containing protein</fullName>
    </recommendedName>
</protein>
<name>A0A1S1Z4K5_FLAPC</name>
<sequence>MYILSLTLYTSHLEEQKSFYQEVFNCKVLKESEKSFEIGIGDSSLIFKEAKETFPYHFAINIPSNKIEDAKVWLSNRVELLQFEGKEIIDFSAWNAEAIYFKDEDQNIVEFISRHNLNRLSDNKFDNNSLLNISEIGVPSIDINTLYQELEKCNLPIYDGSMDRFCAVGDENGLFICINHQKKKEWFPSSTFPHVIDFELLMEHEKEKFKVVYQNGNLNIKKQVELK</sequence>
<organism evidence="2 3">
    <name type="scientific">Flammeovirga pacifica</name>
    <dbReference type="NCBI Taxonomy" id="915059"/>
    <lineage>
        <taxon>Bacteria</taxon>
        <taxon>Pseudomonadati</taxon>
        <taxon>Bacteroidota</taxon>
        <taxon>Cytophagia</taxon>
        <taxon>Cytophagales</taxon>
        <taxon>Flammeovirgaceae</taxon>
        <taxon>Flammeovirga</taxon>
    </lineage>
</organism>
<dbReference type="OrthoDB" id="192739at2"/>
<dbReference type="SUPFAM" id="SSF54593">
    <property type="entry name" value="Glyoxalase/Bleomycin resistance protein/Dihydroxybiphenyl dioxygenase"/>
    <property type="match status" value="1"/>
</dbReference>
<feature type="domain" description="VOC" evidence="1">
    <location>
        <begin position="2"/>
        <end position="114"/>
    </location>
</feature>
<dbReference type="PROSITE" id="PS51819">
    <property type="entry name" value="VOC"/>
    <property type="match status" value="1"/>
</dbReference>